<sequence length="124" mass="13927">MHILQTCGWQTAGCQPHAALGPLECGSSTKYHGLGESILKKFKFKNFGSQKKFQSLYCLMSWPTLRASVERGSQETVSQNPFGFWGPLIVFPHSMWTLVGDLKTEAPFPKRKAEYCILESISKI</sequence>
<dbReference type="EMBL" id="JACAGB010000002">
    <property type="protein sequence ID" value="KAF6382499.1"/>
    <property type="molecule type" value="Genomic_DNA"/>
</dbReference>
<accession>A0A7J8A8B5</accession>
<dbReference type="AlphaFoldDB" id="A0A7J8A8B5"/>
<proteinExistence type="predicted"/>
<reference evidence="1 2" key="1">
    <citation type="journal article" date="2020" name="Nature">
        <title>Six reference-quality genomes reveal evolution of bat adaptations.</title>
        <authorList>
            <person name="Jebb D."/>
            <person name="Huang Z."/>
            <person name="Pippel M."/>
            <person name="Hughes G.M."/>
            <person name="Lavrichenko K."/>
            <person name="Devanna P."/>
            <person name="Winkler S."/>
            <person name="Jermiin L.S."/>
            <person name="Skirmuntt E.C."/>
            <person name="Katzourakis A."/>
            <person name="Burkitt-Gray L."/>
            <person name="Ray D.A."/>
            <person name="Sullivan K.A.M."/>
            <person name="Roscito J.G."/>
            <person name="Kirilenko B.M."/>
            <person name="Davalos L.M."/>
            <person name="Corthals A.P."/>
            <person name="Power M.L."/>
            <person name="Jones G."/>
            <person name="Ransome R.D."/>
            <person name="Dechmann D.K.N."/>
            <person name="Locatelli A.G."/>
            <person name="Puechmaille S.J."/>
            <person name="Fedrigo O."/>
            <person name="Jarvis E.D."/>
            <person name="Hiller M."/>
            <person name="Vernes S.C."/>
            <person name="Myers E.W."/>
            <person name="Teeling E.C."/>
        </authorList>
    </citation>
    <scope>NUCLEOTIDE SEQUENCE [LARGE SCALE GENOMIC DNA]</scope>
    <source>
        <strain evidence="1">MPipKuh1</strain>
        <tissue evidence="1">Flight muscle</tissue>
    </source>
</reference>
<gene>
    <name evidence="1" type="ORF">mPipKuh1_008863</name>
</gene>
<name>A0A7J8A8B5_PIPKU</name>
<comment type="caution">
    <text evidence="1">The sequence shown here is derived from an EMBL/GenBank/DDBJ whole genome shotgun (WGS) entry which is preliminary data.</text>
</comment>
<keyword evidence="2" id="KW-1185">Reference proteome</keyword>
<evidence type="ECO:0000313" key="2">
    <source>
        <dbReference type="Proteomes" id="UP000558488"/>
    </source>
</evidence>
<dbReference type="Proteomes" id="UP000558488">
    <property type="component" value="Unassembled WGS sequence"/>
</dbReference>
<protein>
    <submittedName>
        <fullName evidence="1">Uncharacterized protein</fullName>
    </submittedName>
</protein>
<organism evidence="1 2">
    <name type="scientific">Pipistrellus kuhlii</name>
    <name type="common">Kuhl's pipistrelle</name>
    <dbReference type="NCBI Taxonomy" id="59472"/>
    <lineage>
        <taxon>Eukaryota</taxon>
        <taxon>Metazoa</taxon>
        <taxon>Chordata</taxon>
        <taxon>Craniata</taxon>
        <taxon>Vertebrata</taxon>
        <taxon>Euteleostomi</taxon>
        <taxon>Mammalia</taxon>
        <taxon>Eutheria</taxon>
        <taxon>Laurasiatheria</taxon>
        <taxon>Chiroptera</taxon>
        <taxon>Yangochiroptera</taxon>
        <taxon>Vespertilionidae</taxon>
        <taxon>Pipistrellus</taxon>
    </lineage>
</organism>
<evidence type="ECO:0000313" key="1">
    <source>
        <dbReference type="EMBL" id="KAF6382499.1"/>
    </source>
</evidence>